<dbReference type="CDD" id="cd00130">
    <property type="entry name" value="PAS"/>
    <property type="match status" value="1"/>
</dbReference>
<dbReference type="EMBL" id="QZJZ01000013">
    <property type="protein sequence ID" value="RJP61379.1"/>
    <property type="molecule type" value="Genomic_DNA"/>
</dbReference>
<dbReference type="CDD" id="cd18774">
    <property type="entry name" value="PDC2_HK_sensor"/>
    <property type="match status" value="1"/>
</dbReference>
<feature type="domain" description="HAMP" evidence="16">
    <location>
        <begin position="303"/>
        <end position="355"/>
    </location>
</feature>
<dbReference type="Gene3D" id="3.30.450.20">
    <property type="entry name" value="PAS domain"/>
    <property type="match status" value="4"/>
</dbReference>
<dbReference type="InterPro" id="IPR003594">
    <property type="entry name" value="HATPase_dom"/>
</dbReference>
<evidence type="ECO:0000256" key="6">
    <source>
        <dbReference type="ARBA" id="ARBA00022679"/>
    </source>
</evidence>
<dbReference type="InterPro" id="IPR036097">
    <property type="entry name" value="HisK_dim/P_sf"/>
</dbReference>
<dbReference type="Pfam" id="PF13426">
    <property type="entry name" value="PAS_9"/>
    <property type="match status" value="1"/>
</dbReference>
<feature type="domain" description="Histidine kinase" evidence="13">
    <location>
        <begin position="632"/>
        <end position="846"/>
    </location>
</feature>
<dbReference type="InterPro" id="IPR003660">
    <property type="entry name" value="HAMP_dom"/>
</dbReference>
<keyword evidence="6" id="KW-0808">Transferase</keyword>
<dbReference type="InterPro" id="IPR005467">
    <property type="entry name" value="His_kinase_dom"/>
</dbReference>
<dbReference type="SUPFAM" id="SSF55785">
    <property type="entry name" value="PYP-like sensor domain (PAS domain)"/>
    <property type="match status" value="2"/>
</dbReference>
<comment type="caution">
    <text evidence="17">The sequence shown here is derived from an EMBL/GenBank/DDBJ whole genome shotgun (WGS) entry which is preliminary data.</text>
</comment>
<name>A0A3A4R9A7_9BACT</name>
<dbReference type="SMART" id="SM00091">
    <property type="entry name" value="PAS"/>
    <property type="match status" value="2"/>
</dbReference>
<evidence type="ECO:0000256" key="11">
    <source>
        <dbReference type="SAM" id="Coils"/>
    </source>
</evidence>
<accession>A0A3A4R9A7</accession>
<dbReference type="Pfam" id="PF00512">
    <property type="entry name" value="HisKA"/>
    <property type="match status" value="1"/>
</dbReference>
<dbReference type="GO" id="GO:0030295">
    <property type="term" value="F:protein kinase activator activity"/>
    <property type="evidence" value="ECO:0007669"/>
    <property type="project" value="TreeGrafter"/>
</dbReference>
<dbReference type="InterPro" id="IPR000014">
    <property type="entry name" value="PAS"/>
</dbReference>
<dbReference type="PROSITE" id="PS50113">
    <property type="entry name" value="PAC"/>
    <property type="match status" value="1"/>
</dbReference>
<feature type="domain" description="PAS" evidence="14">
    <location>
        <begin position="489"/>
        <end position="525"/>
    </location>
</feature>
<dbReference type="Proteomes" id="UP000266426">
    <property type="component" value="Unassembled WGS sequence"/>
</dbReference>
<dbReference type="PRINTS" id="PR00344">
    <property type="entry name" value="BCTRLSENSOR"/>
</dbReference>
<dbReference type="AlphaFoldDB" id="A0A3A4R9A7"/>
<feature type="transmembrane region" description="Helical" evidence="12">
    <location>
        <begin position="282"/>
        <end position="301"/>
    </location>
</feature>
<protein>
    <recommendedName>
        <fullName evidence="3">histidine kinase</fullName>
        <ecNumber evidence="3">2.7.13.3</ecNumber>
    </recommendedName>
</protein>
<dbReference type="InterPro" id="IPR050351">
    <property type="entry name" value="BphY/WalK/GraS-like"/>
</dbReference>
<dbReference type="FunFam" id="3.30.565.10:FF:000006">
    <property type="entry name" value="Sensor histidine kinase WalK"/>
    <property type="match status" value="1"/>
</dbReference>
<dbReference type="PROSITE" id="PS50885">
    <property type="entry name" value="HAMP"/>
    <property type="match status" value="1"/>
</dbReference>
<dbReference type="SMART" id="SM00304">
    <property type="entry name" value="HAMP"/>
    <property type="match status" value="1"/>
</dbReference>
<dbReference type="SMART" id="SM00387">
    <property type="entry name" value="HATPase_c"/>
    <property type="match status" value="1"/>
</dbReference>
<evidence type="ECO:0000256" key="10">
    <source>
        <dbReference type="ARBA" id="ARBA00023136"/>
    </source>
</evidence>
<organism evidence="17 18">
    <name type="scientific">Candidatus Auribacter fodinae</name>
    <dbReference type="NCBI Taxonomy" id="2093366"/>
    <lineage>
        <taxon>Bacteria</taxon>
        <taxon>Pseudomonadati</taxon>
        <taxon>Candidatus Auribacterota</taxon>
        <taxon>Candidatus Auribacteria</taxon>
        <taxon>Candidatus Auribacterales</taxon>
        <taxon>Candidatus Auribacteraceae</taxon>
        <taxon>Candidatus Auribacter</taxon>
    </lineage>
</organism>
<reference evidence="17 18" key="1">
    <citation type="journal article" date="2017" name="ISME J.">
        <title>Energy and carbon metabolisms in a deep terrestrial subsurface fluid microbial community.</title>
        <authorList>
            <person name="Momper L."/>
            <person name="Jungbluth S.P."/>
            <person name="Lee M.D."/>
            <person name="Amend J.P."/>
        </authorList>
    </citation>
    <scope>NUCLEOTIDE SEQUENCE [LARGE SCALE GENOMIC DNA]</scope>
    <source>
        <strain evidence="17">SURF_26</strain>
    </source>
</reference>
<keyword evidence="5" id="KW-0597">Phosphoprotein</keyword>
<dbReference type="InterPro" id="IPR033479">
    <property type="entry name" value="dCache_1"/>
</dbReference>
<evidence type="ECO:0000259" key="14">
    <source>
        <dbReference type="PROSITE" id="PS50112"/>
    </source>
</evidence>
<keyword evidence="8" id="KW-0418">Kinase</keyword>
<dbReference type="GO" id="GO:0000155">
    <property type="term" value="F:phosphorelay sensor kinase activity"/>
    <property type="evidence" value="ECO:0007669"/>
    <property type="project" value="InterPro"/>
</dbReference>
<dbReference type="SMART" id="SM00388">
    <property type="entry name" value="HisKA"/>
    <property type="match status" value="1"/>
</dbReference>
<evidence type="ECO:0000256" key="8">
    <source>
        <dbReference type="ARBA" id="ARBA00022777"/>
    </source>
</evidence>
<dbReference type="GO" id="GO:0007234">
    <property type="term" value="P:osmosensory signaling via phosphorelay pathway"/>
    <property type="evidence" value="ECO:0007669"/>
    <property type="project" value="TreeGrafter"/>
</dbReference>
<evidence type="ECO:0000256" key="2">
    <source>
        <dbReference type="ARBA" id="ARBA00004651"/>
    </source>
</evidence>
<dbReference type="SUPFAM" id="SSF47384">
    <property type="entry name" value="Homodimeric domain of signal transducing histidine kinase"/>
    <property type="match status" value="1"/>
</dbReference>
<feature type="coiled-coil region" evidence="11">
    <location>
        <begin position="605"/>
        <end position="632"/>
    </location>
</feature>
<dbReference type="Pfam" id="PF02518">
    <property type="entry name" value="HATPase_c"/>
    <property type="match status" value="1"/>
</dbReference>
<evidence type="ECO:0000256" key="3">
    <source>
        <dbReference type="ARBA" id="ARBA00012438"/>
    </source>
</evidence>
<evidence type="ECO:0000259" key="15">
    <source>
        <dbReference type="PROSITE" id="PS50113"/>
    </source>
</evidence>
<evidence type="ECO:0000256" key="7">
    <source>
        <dbReference type="ARBA" id="ARBA00022692"/>
    </source>
</evidence>
<dbReference type="Gene3D" id="1.10.287.130">
    <property type="match status" value="1"/>
</dbReference>
<evidence type="ECO:0000256" key="4">
    <source>
        <dbReference type="ARBA" id="ARBA00022475"/>
    </source>
</evidence>
<dbReference type="Pfam" id="PF13188">
    <property type="entry name" value="PAS_8"/>
    <property type="match status" value="1"/>
</dbReference>
<dbReference type="InterPro" id="IPR036890">
    <property type="entry name" value="HATPase_C_sf"/>
</dbReference>
<comment type="subcellular location">
    <subcellularLocation>
        <location evidence="2">Cell membrane</location>
        <topology evidence="2">Multi-pass membrane protein</topology>
    </subcellularLocation>
</comment>
<evidence type="ECO:0000259" key="16">
    <source>
        <dbReference type="PROSITE" id="PS50885"/>
    </source>
</evidence>
<dbReference type="InterPro" id="IPR004358">
    <property type="entry name" value="Sig_transdc_His_kin-like_C"/>
</dbReference>
<keyword evidence="4" id="KW-1003">Cell membrane</keyword>
<feature type="transmembrane region" description="Helical" evidence="12">
    <location>
        <begin position="12"/>
        <end position="32"/>
    </location>
</feature>
<sequence>MSTATSLRNSFFWYFTISSFLLIGVIGFLSYFNISGRIRENVELKNNLLAHSLANDISSELSATLNQLTQLDRIIHNRAIIGISSINALLDTILAHSPSYESLFILNQSGKVEYLSLCENQKSKKTDFIDFDFSYLPVFKDAVDKKTPVWSDVFISVVTGKLSLSLALPCDQDVILATFNLTHIDSLIEKIQSGNDMVTLLLDNNGIMLYHPEETEAGQKISMRTLPPVQDALRKNFGTQLFAMNGLRCVGTTTQVPLTNWIILLAQTEKNAYAPVERLKPIFFITAGLAVLLSLLLAQVLSRRVTSSLAHLRIAASEASDARYSVTIPPQKYSELEELAKGFRIMNKAIEERERLLRQSREHYLTLFNGGCDAIFVAEINNNQQGIFIEVNQVACQKLGYTADELYDMTLTELCAASPEEQERLDLFHHYLLSKGSVLYEASIIAKDNTLIPVEIHSHLITIYGNRAVLSVARDITQRKLAEQALVESLSVLEAIFNSTADAILVLDTDTDTIHANPSFTAMFGCSDLQLDTLTHNDILMMISSKLHPEEPYRNTLIQLLNSTNECRNSITLADGRSLEAFSSPLMRNTIPCGRVWSFRDTTERTRYAQEREELIAQLEQQNIELEQFTYTVSHDLKSPLITIEGFLKVIKADKSITLPPKVSDFIDRMLNAAGTMQTLLHNLLHLAKIGRINAKPECISVKNILNDIINLHEHRIKENNISLTFDDSFPIIFGDKDRLFEVFLNLIDNAIKFSRSMPSPAIHIGTRQDSGQCVFFVRDNGIGIDMKYRDKVFGLFDKLSVSSEGTGIGLAIVKRVIEHHGGHIWVESEGPGTGCTFCFTLSDDAFVQNEEKYNA</sequence>
<comment type="catalytic activity">
    <reaction evidence="1">
        <text>ATP + protein L-histidine = ADP + protein N-phospho-L-histidine.</text>
        <dbReference type="EC" id="2.7.13.3"/>
    </reaction>
</comment>
<dbReference type="PROSITE" id="PS50112">
    <property type="entry name" value="PAS"/>
    <property type="match status" value="1"/>
</dbReference>
<keyword evidence="10 12" id="KW-0472">Membrane</keyword>
<evidence type="ECO:0000256" key="1">
    <source>
        <dbReference type="ARBA" id="ARBA00000085"/>
    </source>
</evidence>
<dbReference type="GO" id="GO:0005886">
    <property type="term" value="C:plasma membrane"/>
    <property type="evidence" value="ECO:0007669"/>
    <property type="project" value="UniProtKB-SubCell"/>
</dbReference>
<dbReference type="PANTHER" id="PTHR42878:SF15">
    <property type="entry name" value="BACTERIOPHYTOCHROME"/>
    <property type="match status" value="1"/>
</dbReference>
<feature type="domain" description="PAC" evidence="15">
    <location>
        <begin position="438"/>
        <end position="488"/>
    </location>
</feature>
<dbReference type="Pfam" id="PF02743">
    <property type="entry name" value="dCache_1"/>
    <property type="match status" value="1"/>
</dbReference>
<evidence type="ECO:0000256" key="12">
    <source>
        <dbReference type="SAM" id="Phobius"/>
    </source>
</evidence>
<dbReference type="InterPro" id="IPR000700">
    <property type="entry name" value="PAS-assoc_C"/>
</dbReference>
<dbReference type="Gene3D" id="6.10.340.10">
    <property type="match status" value="1"/>
</dbReference>
<evidence type="ECO:0000256" key="5">
    <source>
        <dbReference type="ARBA" id="ARBA00022553"/>
    </source>
</evidence>
<evidence type="ECO:0000313" key="17">
    <source>
        <dbReference type="EMBL" id="RJP61379.1"/>
    </source>
</evidence>
<evidence type="ECO:0000313" key="18">
    <source>
        <dbReference type="Proteomes" id="UP000266426"/>
    </source>
</evidence>
<keyword evidence="9 12" id="KW-1133">Transmembrane helix</keyword>
<gene>
    <name evidence="17" type="ORF">C4541_01895</name>
</gene>
<dbReference type="Gene3D" id="3.30.565.10">
    <property type="entry name" value="Histidine kinase-like ATPase, C-terminal domain"/>
    <property type="match status" value="1"/>
</dbReference>
<dbReference type="SUPFAM" id="SSF55874">
    <property type="entry name" value="ATPase domain of HSP90 chaperone/DNA topoisomerase II/histidine kinase"/>
    <property type="match status" value="1"/>
</dbReference>
<proteinExistence type="predicted"/>
<keyword evidence="7 12" id="KW-0812">Transmembrane</keyword>
<dbReference type="PROSITE" id="PS50109">
    <property type="entry name" value="HIS_KIN"/>
    <property type="match status" value="1"/>
</dbReference>
<dbReference type="GO" id="GO:0000156">
    <property type="term" value="F:phosphorelay response regulator activity"/>
    <property type="evidence" value="ECO:0007669"/>
    <property type="project" value="TreeGrafter"/>
</dbReference>
<evidence type="ECO:0000256" key="9">
    <source>
        <dbReference type="ARBA" id="ARBA00022989"/>
    </source>
</evidence>
<keyword evidence="11" id="KW-0175">Coiled coil</keyword>
<dbReference type="CDD" id="cd00082">
    <property type="entry name" value="HisKA"/>
    <property type="match status" value="1"/>
</dbReference>
<dbReference type="InterPro" id="IPR003661">
    <property type="entry name" value="HisK_dim/P_dom"/>
</dbReference>
<dbReference type="CDD" id="cd18773">
    <property type="entry name" value="PDC1_HK_sensor"/>
    <property type="match status" value="1"/>
</dbReference>
<dbReference type="PANTHER" id="PTHR42878">
    <property type="entry name" value="TWO-COMPONENT HISTIDINE KINASE"/>
    <property type="match status" value="1"/>
</dbReference>
<dbReference type="InterPro" id="IPR035965">
    <property type="entry name" value="PAS-like_dom_sf"/>
</dbReference>
<dbReference type="NCBIfam" id="TIGR00229">
    <property type="entry name" value="sensory_box"/>
    <property type="match status" value="2"/>
</dbReference>
<evidence type="ECO:0000259" key="13">
    <source>
        <dbReference type="PROSITE" id="PS50109"/>
    </source>
</evidence>
<dbReference type="EC" id="2.7.13.3" evidence="3"/>